<evidence type="ECO:0000259" key="3">
    <source>
        <dbReference type="Pfam" id="PF13649"/>
    </source>
</evidence>
<evidence type="ECO:0000313" key="4">
    <source>
        <dbReference type="EMBL" id="SMF20056.1"/>
    </source>
</evidence>
<feature type="domain" description="Methyltransferase" evidence="3">
    <location>
        <begin position="46"/>
        <end position="133"/>
    </location>
</feature>
<evidence type="ECO:0000313" key="5">
    <source>
        <dbReference type="Proteomes" id="UP000192907"/>
    </source>
</evidence>
<keyword evidence="5" id="KW-1185">Reference proteome</keyword>
<sequence>MMTLEDQTLNLYDRNAESYKTRTDHINLEDHYDRVIRFLGGRKGKVLDLGCGPGRDSKFFIDSGFSVTSVDGSRAMIDLVSKVNENSRLLKFENLDYCCEFDLVWSSASLLHIEKEKIRSVLELIRDSLSLGGVFYLSLKEGKKNFIDDQGRYFSTYEMDELEAILESVDGFKIAKIWRQESLVTHTEEQQVWLGAVVVRG</sequence>
<dbReference type="GO" id="GO:0032259">
    <property type="term" value="P:methylation"/>
    <property type="evidence" value="ECO:0007669"/>
    <property type="project" value="UniProtKB-KW"/>
</dbReference>
<dbReference type="PANTHER" id="PTHR43861:SF1">
    <property type="entry name" value="TRANS-ACONITATE 2-METHYLTRANSFERASE"/>
    <property type="match status" value="1"/>
</dbReference>
<dbReference type="CDD" id="cd02440">
    <property type="entry name" value="AdoMet_MTases"/>
    <property type="match status" value="1"/>
</dbReference>
<dbReference type="STRING" id="1513793.SAMN06296036_1072"/>
<dbReference type="OrthoDB" id="9804312at2"/>
<dbReference type="PANTHER" id="PTHR43861">
    <property type="entry name" value="TRANS-ACONITATE 2-METHYLTRANSFERASE-RELATED"/>
    <property type="match status" value="1"/>
</dbReference>
<dbReference type="AlphaFoldDB" id="A0A1Y6BMK6"/>
<name>A0A1Y6BMK6_9BACT</name>
<organism evidence="4 5">
    <name type="scientific">Pseudobacteriovorax antillogorgiicola</name>
    <dbReference type="NCBI Taxonomy" id="1513793"/>
    <lineage>
        <taxon>Bacteria</taxon>
        <taxon>Pseudomonadati</taxon>
        <taxon>Bdellovibrionota</taxon>
        <taxon>Oligoflexia</taxon>
        <taxon>Oligoflexales</taxon>
        <taxon>Pseudobacteriovoracaceae</taxon>
        <taxon>Pseudobacteriovorax</taxon>
    </lineage>
</organism>
<dbReference type="Gene3D" id="3.40.50.150">
    <property type="entry name" value="Vaccinia Virus protein VP39"/>
    <property type="match status" value="1"/>
</dbReference>
<keyword evidence="2 4" id="KW-0808">Transferase</keyword>
<dbReference type="Proteomes" id="UP000192907">
    <property type="component" value="Unassembled WGS sequence"/>
</dbReference>
<dbReference type="SUPFAM" id="SSF53335">
    <property type="entry name" value="S-adenosyl-L-methionine-dependent methyltransferases"/>
    <property type="match status" value="1"/>
</dbReference>
<dbReference type="Pfam" id="PF13649">
    <property type="entry name" value="Methyltransf_25"/>
    <property type="match status" value="1"/>
</dbReference>
<accession>A0A1Y6BMK6</accession>
<dbReference type="InterPro" id="IPR041698">
    <property type="entry name" value="Methyltransf_25"/>
</dbReference>
<dbReference type="GO" id="GO:0008168">
    <property type="term" value="F:methyltransferase activity"/>
    <property type="evidence" value="ECO:0007669"/>
    <property type="project" value="UniProtKB-KW"/>
</dbReference>
<evidence type="ECO:0000256" key="2">
    <source>
        <dbReference type="ARBA" id="ARBA00022679"/>
    </source>
</evidence>
<reference evidence="5" key="1">
    <citation type="submission" date="2017-04" db="EMBL/GenBank/DDBJ databases">
        <authorList>
            <person name="Varghese N."/>
            <person name="Submissions S."/>
        </authorList>
    </citation>
    <scope>NUCLEOTIDE SEQUENCE [LARGE SCALE GENOMIC DNA]</scope>
    <source>
        <strain evidence="5">RKEM611</strain>
    </source>
</reference>
<dbReference type="EMBL" id="FWZT01000007">
    <property type="protein sequence ID" value="SMF20056.1"/>
    <property type="molecule type" value="Genomic_DNA"/>
</dbReference>
<evidence type="ECO:0000256" key="1">
    <source>
        <dbReference type="ARBA" id="ARBA00022603"/>
    </source>
</evidence>
<dbReference type="InterPro" id="IPR029063">
    <property type="entry name" value="SAM-dependent_MTases_sf"/>
</dbReference>
<dbReference type="RefSeq" id="WP_132318655.1">
    <property type="nucleotide sequence ID" value="NZ_FWZT01000007.1"/>
</dbReference>
<protein>
    <submittedName>
        <fullName evidence="4">Methyltransferase domain-containing protein</fullName>
    </submittedName>
</protein>
<keyword evidence="1 4" id="KW-0489">Methyltransferase</keyword>
<gene>
    <name evidence="4" type="ORF">SAMN06296036_1072</name>
</gene>
<proteinExistence type="predicted"/>